<dbReference type="PANTHER" id="PTHR43157:SF31">
    <property type="entry name" value="PHOSPHATIDYLINOSITOL-GLYCAN BIOSYNTHESIS CLASS F PROTEIN"/>
    <property type="match status" value="1"/>
</dbReference>
<dbReference type="OrthoDB" id="191139at2759"/>
<evidence type="ECO:0008006" key="5">
    <source>
        <dbReference type="Google" id="ProtNLM"/>
    </source>
</evidence>
<dbReference type="AlphaFoldDB" id="A0A9P7UZG8"/>
<dbReference type="InterPro" id="IPR002347">
    <property type="entry name" value="SDR_fam"/>
</dbReference>
<dbReference type="InterPro" id="IPR036291">
    <property type="entry name" value="NAD(P)-bd_dom_sf"/>
</dbReference>
<evidence type="ECO:0000256" key="1">
    <source>
        <dbReference type="ARBA" id="ARBA00023002"/>
    </source>
</evidence>
<proteinExistence type="inferred from homology"/>
<comment type="similarity">
    <text evidence="2">Belongs to the short-chain dehydrogenases/reductases (SDR) family.</text>
</comment>
<organism evidence="3 4">
    <name type="scientific">Marasmius oreades</name>
    <name type="common">fairy-ring Marasmius</name>
    <dbReference type="NCBI Taxonomy" id="181124"/>
    <lineage>
        <taxon>Eukaryota</taxon>
        <taxon>Fungi</taxon>
        <taxon>Dikarya</taxon>
        <taxon>Basidiomycota</taxon>
        <taxon>Agaricomycotina</taxon>
        <taxon>Agaricomycetes</taxon>
        <taxon>Agaricomycetidae</taxon>
        <taxon>Agaricales</taxon>
        <taxon>Marasmiineae</taxon>
        <taxon>Marasmiaceae</taxon>
        <taxon>Marasmius</taxon>
    </lineage>
</organism>
<dbReference type="KEGG" id="more:E1B28_004879"/>
<evidence type="ECO:0000313" key="3">
    <source>
        <dbReference type="EMBL" id="KAG7097540.1"/>
    </source>
</evidence>
<reference evidence="3" key="1">
    <citation type="journal article" date="2021" name="Genome Biol. Evol.">
        <title>The assembled and annotated genome of the fairy-ring fungus Marasmius oreades.</title>
        <authorList>
            <person name="Hiltunen M."/>
            <person name="Ament-Velasquez S.L."/>
            <person name="Johannesson H."/>
        </authorList>
    </citation>
    <scope>NUCLEOTIDE SEQUENCE</scope>
    <source>
        <strain evidence="3">03SP1</strain>
    </source>
</reference>
<gene>
    <name evidence="3" type="ORF">E1B28_004879</name>
</gene>
<dbReference type="SUPFAM" id="SSF51735">
    <property type="entry name" value="NAD(P)-binding Rossmann-fold domains"/>
    <property type="match status" value="1"/>
</dbReference>
<protein>
    <recommendedName>
        <fullName evidence="5">NAD(P)-binding protein</fullName>
    </recommendedName>
</protein>
<dbReference type="Proteomes" id="UP001049176">
    <property type="component" value="Chromosome 2"/>
</dbReference>
<dbReference type="GO" id="GO:0016491">
    <property type="term" value="F:oxidoreductase activity"/>
    <property type="evidence" value="ECO:0007669"/>
    <property type="project" value="UniProtKB-KW"/>
</dbReference>
<name>A0A9P7UZG8_9AGAR</name>
<dbReference type="EMBL" id="CM032182">
    <property type="protein sequence ID" value="KAG7097540.1"/>
    <property type="molecule type" value="Genomic_DNA"/>
</dbReference>
<dbReference type="PANTHER" id="PTHR43157">
    <property type="entry name" value="PHOSPHATIDYLINOSITOL-GLYCAN BIOSYNTHESIS CLASS F PROTEIN-RELATED"/>
    <property type="match status" value="1"/>
</dbReference>
<dbReference type="RefSeq" id="XP_043014010.1">
    <property type="nucleotide sequence ID" value="XM_043149404.1"/>
</dbReference>
<evidence type="ECO:0000313" key="4">
    <source>
        <dbReference type="Proteomes" id="UP001049176"/>
    </source>
</evidence>
<dbReference type="GeneID" id="66073955"/>
<dbReference type="Pfam" id="PF00106">
    <property type="entry name" value="adh_short"/>
    <property type="match status" value="1"/>
</dbReference>
<keyword evidence="1" id="KW-0560">Oxidoreductase</keyword>
<comment type="caution">
    <text evidence="3">The sequence shown here is derived from an EMBL/GenBank/DDBJ whole genome shotgun (WGS) entry which is preliminary data.</text>
</comment>
<dbReference type="PRINTS" id="PR00081">
    <property type="entry name" value="GDHRDH"/>
</dbReference>
<dbReference type="Gene3D" id="3.40.50.720">
    <property type="entry name" value="NAD(P)-binding Rossmann-like Domain"/>
    <property type="match status" value="1"/>
</dbReference>
<evidence type="ECO:0000256" key="2">
    <source>
        <dbReference type="RuleBase" id="RU000363"/>
    </source>
</evidence>
<sequence>MGIVLSLYFGFSQYYPPPPTWSPKEMPDLTGQVVIVTGGNTGLGKLTVKELLEHNARVYIAARNRKSSEETIEELRLQTGKEAMFLHLDLADLPSVKSCAEEFMSKEAQLHLLYNNAGIMEPPVRQLTAQGFDLQFGVNVLGHFYLTKLLLPILLSTARVSPEKHVRVVNLSSLAHVYFPYLNFNSFKDSPVRRTLGIIPSMLYSQSKFGNVVFSKELARRYGEQGIVSMSLHPGAIDTSLWTAGAMPWIIVFLARLFVIQSLEYGAYTQLYAGTAPEAAEMNGQHFIPWARHGKAHQNSEDAVLGRQLWEYMEEQVKNVETRIHDT</sequence>
<accession>A0A9P7UZG8</accession>
<keyword evidence="4" id="KW-1185">Reference proteome</keyword>
<dbReference type="PRINTS" id="PR00080">
    <property type="entry name" value="SDRFAMILY"/>
</dbReference>